<dbReference type="STRING" id="1051891.A0A0C3QJE9"/>
<dbReference type="OrthoDB" id="2447803at2759"/>
<protein>
    <recommendedName>
        <fullName evidence="1">F-box domain-containing protein</fullName>
    </recommendedName>
</protein>
<evidence type="ECO:0000313" key="2">
    <source>
        <dbReference type="EMBL" id="KIO32395.1"/>
    </source>
</evidence>
<feature type="domain" description="F-box" evidence="1">
    <location>
        <begin position="30"/>
        <end position="68"/>
    </location>
</feature>
<reference evidence="2 3" key="1">
    <citation type="submission" date="2014-04" db="EMBL/GenBank/DDBJ databases">
        <authorList>
            <consortium name="DOE Joint Genome Institute"/>
            <person name="Kuo A."/>
            <person name="Girlanda M."/>
            <person name="Perotto S."/>
            <person name="Kohler A."/>
            <person name="Nagy L.G."/>
            <person name="Floudas D."/>
            <person name="Copeland A."/>
            <person name="Barry K.W."/>
            <person name="Cichocki N."/>
            <person name="Veneault-Fourrey C."/>
            <person name="LaButti K."/>
            <person name="Lindquist E.A."/>
            <person name="Lipzen A."/>
            <person name="Lundell T."/>
            <person name="Morin E."/>
            <person name="Murat C."/>
            <person name="Sun H."/>
            <person name="Tunlid A."/>
            <person name="Henrissat B."/>
            <person name="Grigoriev I.V."/>
            <person name="Hibbett D.S."/>
            <person name="Martin F."/>
            <person name="Nordberg H.P."/>
            <person name="Cantor M.N."/>
            <person name="Hua S.X."/>
        </authorList>
    </citation>
    <scope>NUCLEOTIDE SEQUENCE [LARGE SCALE GENOMIC DNA]</scope>
    <source>
        <strain evidence="2 3">MUT 4182</strain>
    </source>
</reference>
<dbReference type="HOGENOM" id="CLU_021164_5_1_1"/>
<gene>
    <name evidence="2" type="ORF">M407DRAFT_18706</name>
</gene>
<evidence type="ECO:0000313" key="3">
    <source>
        <dbReference type="Proteomes" id="UP000054248"/>
    </source>
</evidence>
<dbReference type="Proteomes" id="UP000054248">
    <property type="component" value="Unassembled WGS sequence"/>
</dbReference>
<accession>A0A0C3QJE9</accession>
<proteinExistence type="predicted"/>
<keyword evidence="3" id="KW-1185">Reference proteome</keyword>
<dbReference type="Gene3D" id="3.80.10.10">
    <property type="entry name" value="Ribonuclease Inhibitor"/>
    <property type="match status" value="1"/>
</dbReference>
<evidence type="ECO:0000259" key="1">
    <source>
        <dbReference type="Pfam" id="PF12937"/>
    </source>
</evidence>
<organism evidence="2 3">
    <name type="scientific">Tulasnella calospora MUT 4182</name>
    <dbReference type="NCBI Taxonomy" id="1051891"/>
    <lineage>
        <taxon>Eukaryota</taxon>
        <taxon>Fungi</taxon>
        <taxon>Dikarya</taxon>
        <taxon>Basidiomycota</taxon>
        <taxon>Agaricomycotina</taxon>
        <taxon>Agaricomycetes</taxon>
        <taxon>Cantharellales</taxon>
        <taxon>Tulasnellaceae</taxon>
        <taxon>Tulasnella</taxon>
    </lineage>
</organism>
<reference evidence="3" key="2">
    <citation type="submission" date="2015-01" db="EMBL/GenBank/DDBJ databases">
        <title>Evolutionary Origins and Diversification of the Mycorrhizal Mutualists.</title>
        <authorList>
            <consortium name="DOE Joint Genome Institute"/>
            <consortium name="Mycorrhizal Genomics Consortium"/>
            <person name="Kohler A."/>
            <person name="Kuo A."/>
            <person name="Nagy L.G."/>
            <person name="Floudas D."/>
            <person name="Copeland A."/>
            <person name="Barry K.W."/>
            <person name="Cichocki N."/>
            <person name="Veneault-Fourrey C."/>
            <person name="LaButti K."/>
            <person name="Lindquist E.A."/>
            <person name="Lipzen A."/>
            <person name="Lundell T."/>
            <person name="Morin E."/>
            <person name="Murat C."/>
            <person name="Riley R."/>
            <person name="Ohm R."/>
            <person name="Sun H."/>
            <person name="Tunlid A."/>
            <person name="Henrissat B."/>
            <person name="Grigoriev I.V."/>
            <person name="Hibbett D.S."/>
            <person name="Martin F."/>
        </authorList>
    </citation>
    <scope>NUCLEOTIDE SEQUENCE [LARGE SCALE GENOMIC DNA]</scope>
    <source>
        <strain evidence="3">MUT 4182</strain>
    </source>
</reference>
<name>A0A0C3QJE9_9AGAM</name>
<dbReference type="SUPFAM" id="SSF52047">
    <property type="entry name" value="RNI-like"/>
    <property type="match status" value="1"/>
</dbReference>
<dbReference type="EMBL" id="KN822955">
    <property type="protein sequence ID" value="KIO32395.1"/>
    <property type="molecule type" value="Genomic_DNA"/>
</dbReference>
<dbReference type="Pfam" id="PF12937">
    <property type="entry name" value="F-box-like"/>
    <property type="match status" value="1"/>
</dbReference>
<dbReference type="InterPro" id="IPR001810">
    <property type="entry name" value="F-box_dom"/>
</dbReference>
<dbReference type="AlphaFoldDB" id="A0A0C3QJE9"/>
<sequence>MSVQVSAGDEAAELVASLALGPTAQALFIPELLSLVLSFSNPACLATSARVCKGWCDPALNHLWRDLHSAFPLLELLFDINLIKDQHDSLFFKKLAHILVDADWDRFHSYGNRVRSLEFDETITYRGDPDTPDLDSNIVAVLCLHHPFGAVFLPYLQELSWTTRGSALSVLPFLSGELRELHLEMSTQTVSTASDLFKAIRHRTPRLVNFHLETEVQGVSVDTPLARWLRTTENLEEISLPPYYLTPALIQTLGSLPKLTIIRQSTKFTHAKNSSKAPQYLPTGTFPNLDSISFNATLSEARRFLLASQEVVSRLSSIGLHACGRLDTENILNFTQHIAQNCPMMTEIGLNLFTDLRSREQSLSPLSMALLESLYPCAGLEALSIGHPLPFTFQEDDVMQIGRAWPQMSFFDVGPDPDFSLPVAGHMGNSFSILSVFAKALPKLELLSIYFNKWEPLPFTGNLYLQTQFQQLTEVRFGLSPAPGGQSRQVGFYIASLCKERPAIGYGKTGWHIGALPNDWAQAETAWKEVDDAVGFAMEVKLAGLRSL</sequence>
<dbReference type="InterPro" id="IPR032675">
    <property type="entry name" value="LRR_dom_sf"/>
</dbReference>